<organism evidence="2 3">
    <name type="scientific">Fistulifera solaris</name>
    <name type="common">Oleaginous diatom</name>
    <dbReference type="NCBI Taxonomy" id="1519565"/>
    <lineage>
        <taxon>Eukaryota</taxon>
        <taxon>Sar</taxon>
        <taxon>Stramenopiles</taxon>
        <taxon>Ochrophyta</taxon>
        <taxon>Bacillariophyta</taxon>
        <taxon>Bacillariophyceae</taxon>
        <taxon>Bacillariophycidae</taxon>
        <taxon>Naviculales</taxon>
        <taxon>Naviculaceae</taxon>
        <taxon>Fistulifera</taxon>
    </lineage>
</organism>
<feature type="region of interest" description="Disordered" evidence="1">
    <location>
        <begin position="242"/>
        <end position="317"/>
    </location>
</feature>
<evidence type="ECO:0000313" key="2">
    <source>
        <dbReference type="EMBL" id="GAX10276.1"/>
    </source>
</evidence>
<feature type="region of interest" description="Disordered" evidence="1">
    <location>
        <begin position="162"/>
        <end position="216"/>
    </location>
</feature>
<feature type="compositionally biased region" description="Basic and acidic residues" evidence="1">
    <location>
        <begin position="303"/>
        <end position="317"/>
    </location>
</feature>
<dbReference type="Proteomes" id="UP000198406">
    <property type="component" value="Unassembled WGS sequence"/>
</dbReference>
<name>A0A1Z5J8K6_FISSO</name>
<feature type="compositionally biased region" description="Low complexity" evidence="1">
    <location>
        <begin position="271"/>
        <end position="302"/>
    </location>
</feature>
<evidence type="ECO:0000256" key="1">
    <source>
        <dbReference type="SAM" id="MobiDB-lite"/>
    </source>
</evidence>
<sequence length="317" mass="35630">MELLSCAKTAVKIAQQQHLGQDGWWSMAADLRLYSGAETTTTATSYPQLEEGLALLRTMDVELQQLESLVRRRGHTNDPTELIAVSVKRLETDAKELTLLIQKMMPTQARGQSHKHWQMIQQWFQSTAQHQGSRLQDILKIRATVLAEQELRRQRFSVSAGAVKPTLNHPSPLFMDSPVRPSTTTPKPNGNATAQTPPSATNASHRTSTSSYGGAPLYYGGPRPTGYGGGYGSFHKNNINININHNNNNNHNNTPYYQGSHHSVGMRQRRGLQQDTQQQNETQQQEQMLQQRLQQRQTNQRLQEARQAERSLAELGT</sequence>
<dbReference type="AlphaFoldDB" id="A0A1Z5J8K6"/>
<evidence type="ECO:0000313" key="3">
    <source>
        <dbReference type="Proteomes" id="UP000198406"/>
    </source>
</evidence>
<keyword evidence="3" id="KW-1185">Reference proteome</keyword>
<comment type="caution">
    <text evidence="2">The sequence shown here is derived from an EMBL/GenBank/DDBJ whole genome shotgun (WGS) entry which is preliminary data.</text>
</comment>
<dbReference type="OrthoDB" id="421009at2759"/>
<dbReference type="InParanoid" id="A0A1Z5J8K6"/>
<reference evidence="2 3" key="1">
    <citation type="journal article" date="2015" name="Plant Cell">
        <title>Oil accumulation by the oleaginous diatom Fistulifera solaris as revealed by the genome and transcriptome.</title>
        <authorList>
            <person name="Tanaka T."/>
            <person name="Maeda Y."/>
            <person name="Veluchamy A."/>
            <person name="Tanaka M."/>
            <person name="Abida H."/>
            <person name="Marechal E."/>
            <person name="Bowler C."/>
            <person name="Muto M."/>
            <person name="Sunaga Y."/>
            <person name="Tanaka M."/>
            <person name="Yoshino T."/>
            <person name="Taniguchi T."/>
            <person name="Fukuda Y."/>
            <person name="Nemoto M."/>
            <person name="Matsumoto M."/>
            <person name="Wong P.S."/>
            <person name="Aburatani S."/>
            <person name="Fujibuchi W."/>
        </authorList>
    </citation>
    <scope>NUCLEOTIDE SEQUENCE [LARGE SCALE GENOMIC DNA]</scope>
    <source>
        <strain evidence="2 3">JPCC DA0580</strain>
    </source>
</reference>
<feature type="compositionally biased region" description="Low complexity" evidence="1">
    <location>
        <begin position="242"/>
        <end position="253"/>
    </location>
</feature>
<dbReference type="EMBL" id="BDSP01000016">
    <property type="protein sequence ID" value="GAX10276.1"/>
    <property type="molecule type" value="Genomic_DNA"/>
</dbReference>
<proteinExistence type="predicted"/>
<feature type="compositionally biased region" description="Polar residues" evidence="1">
    <location>
        <begin position="180"/>
        <end position="212"/>
    </location>
</feature>
<gene>
    <name evidence="2" type="ORF">FisN_3Lu488</name>
</gene>
<accession>A0A1Z5J8K6</accession>
<protein>
    <submittedName>
        <fullName evidence="2">Uncharacterized protein</fullName>
    </submittedName>
</protein>